<evidence type="ECO:0000256" key="3">
    <source>
        <dbReference type="ARBA" id="ARBA00016337"/>
    </source>
</evidence>
<keyword evidence="4" id="KW-1003">Cell membrane</keyword>
<dbReference type="SUPFAM" id="SSF143631">
    <property type="entry name" value="ApbE-like"/>
    <property type="match status" value="1"/>
</dbReference>
<comment type="subcellular location">
    <subcellularLocation>
        <location evidence="17 20">Cell inner membrane</location>
        <topology evidence="17 20">Lipid-anchor</topology>
        <orientation evidence="17 20">Periplasmic side</orientation>
    </subcellularLocation>
</comment>
<keyword evidence="6 18" id="KW-0285">Flavoprotein</keyword>
<name>A0AAE9YP15_9GAMM</name>
<evidence type="ECO:0000256" key="7">
    <source>
        <dbReference type="ARBA" id="ARBA00022679"/>
    </source>
</evidence>
<keyword evidence="22" id="KW-1185">Reference proteome</keyword>
<dbReference type="Pfam" id="PF02424">
    <property type="entry name" value="ApbE"/>
    <property type="match status" value="1"/>
</dbReference>
<keyword evidence="5 20" id="KW-0997">Cell inner membrane</keyword>
<evidence type="ECO:0000256" key="15">
    <source>
        <dbReference type="ARBA" id="ARBA00031306"/>
    </source>
</evidence>
<dbReference type="GO" id="GO:0046872">
    <property type="term" value="F:metal ion binding"/>
    <property type="evidence" value="ECO:0007669"/>
    <property type="project" value="UniProtKB-UniRule"/>
</dbReference>
<evidence type="ECO:0000256" key="8">
    <source>
        <dbReference type="ARBA" id="ARBA00022723"/>
    </source>
</evidence>
<organism evidence="21 22">
    <name type="scientific">Thalassomonas actiniarum</name>
    <dbReference type="NCBI Taxonomy" id="485447"/>
    <lineage>
        <taxon>Bacteria</taxon>
        <taxon>Pseudomonadati</taxon>
        <taxon>Pseudomonadota</taxon>
        <taxon>Gammaproteobacteria</taxon>
        <taxon>Alteromonadales</taxon>
        <taxon>Colwelliaceae</taxon>
        <taxon>Thalassomonas</taxon>
    </lineage>
</organism>
<feature type="binding site" evidence="19">
    <location>
        <position position="300"/>
    </location>
    <ligand>
        <name>Mg(2+)</name>
        <dbReference type="ChEBI" id="CHEBI:18420"/>
    </ligand>
</feature>
<evidence type="ECO:0000256" key="2">
    <source>
        <dbReference type="ARBA" id="ARBA00011955"/>
    </source>
</evidence>
<keyword evidence="8 18" id="KW-0479">Metal-binding</keyword>
<keyword evidence="12" id="KW-0472">Membrane</keyword>
<dbReference type="FunFam" id="3.10.520.10:FF:000001">
    <property type="entry name" value="FAD:protein FMN transferase"/>
    <property type="match status" value="1"/>
</dbReference>
<dbReference type="PIRSF" id="PIRSF006268">
    <property type="entry name" value="ApbE"/>
    <property type="match status" value="1"/>
</dbReference>
<dbReference type="PANTHER" id="PTHR30040">
    <property type="entry name" value="THIAMINE BIOSYNTHESIS LIPOPROTEIN APBE"/>
    <property type="match status" value="1"/>
</dbReference>
<feature type="chain" id="PRO_5041766499" description="FAD:protein FMN transferase" evidence="20">
    <location>
        <begin position="27"/>
        <end position="344"/>
    </location>
</feature>
<dbReference type="PANTHER" id="PTHR30040:SF2">
    <property type="entry name" value="FAD:PROTEIN FMN TRANSFERASE"/>
    <property type="match status" value="1"/>
</dbReference>
<feature type="signal peptide" evidence="20">
    <location>
        <begin position="1"/>
        <end position="26"/>
    </location>
</feature>
<keyword evidence="11 18" id="KW-0460">Magnesium</keyword>
<dbReference type="Gene3D" id="3.10.520.10">
    <property type="entry name" value="ApbE-like domains"/>
    <property type="match status" value="1"/>
</dbReference>
<comment type="function">
    <text evidence="20">Flavin transferase that catalyzes the transfer of the FMN moiety of FAD and its covalent binding to the hydroxyl group of a threonine residue in a target flavoprotein.</text>
</comment>
<keyword evidence="9 20" id="KW-0732">Signal</keyword>
<comment type="catalytic activity">
    <reaction evidence="16 18 20">
        <text>L-threonyl-[protein] + FAD = FMN-L-threonyl-[protein] + AMP + H(+)</text>
        <dbReference type="Rhea" id="RHEA:36847"/>
        <dbReference type="Rhea" id="RHEA-COMP:11060"/>
        <dbReference type="Rhea" id="RHEA-COMP:11061"/>
        <dbReference type="ChEBI" id="CHEBI:15378"/>
        <dbReference type="ChEBI" id="CHEBI:30013"/>
        <dbReference type="ChEBI" id="CHEBI:57692"/>
        <dbReference type="ChEBI" id="CHEBI:74257"/>
        <dbReference type="ChEBI" id="CHEBI:456215"/>
        <dbReference type="EC" id="2.7.1.180"/>
    </reaction>
</comment>
<reference evidence="21 22" key="1">
    <citation type="journal article" date="2015" name="Genome Announc.">
        <title>Draft Genome Sequences of Marine Isolates of Thalassomonas viridans and Thalassomonas actiniarum.</title>
        <authorList>
            <person name="Olonade I."/>
            <person name="van Zyl L.J."/>
            <person name="Trindade M."/>
        </authorList>
    </citation>
    <scope>NUCLEOTIDE SEQUENCE [LARGE SCALE GENOMIC DNA]</scope>
    <source>
        <strain evidence="21 22">A5K-106</strain>
    </source>
</reference>
<evidence type="ECO:0000256" key="10">
    <source>
        <dbReference type="ARBA" id="ARBA00022827"/>
    </source>
</evidence>
<evidence type="ECO:0000256" key="14">
    <source>
        <dbReference type="ARBA" id="ARBA00023288"/>
    </source>
</evidence>
<reference evidence="21 22" key="2">
    <citation type="journal article" date="2022" name="Mar. Drugs">
        <title>Bioassay-Guided Fractionation Leads to the Detection of Cholic Acid Generated by the Rare Thalassomonas sp.</title>
        <authorList>
            <person name="Pheiffer F."/>
            <person name="Schneider Y.K."/>
            <person name="Hansen E.H."/>
            <person name="Andersen J.H."/>
            <person name="Isaksson J."/>
            <person name="Busche T."/>
            <person name="R C."/>
            <person name="Kalinowski J."/>
            <person name="Zyl L.V."/>
            <person name="Trindade M."/>
        </authorList>
    </citation>
    <scope>NUCLEOTIDE SEQUENCE [LARGE SCALE GENOMIC DNA]</scope>
    <source>
        <strain evidence="21 22">A5K-106</strain>
    </source>
</reference>
<evidence type="ECO:0000256" key="9">
    <source>
        <dbReference type="ARBA" id="ARBA00022729"/>
    </source>
</evidence>
<feature type="binding site" evidence="19">
    <location>
        <position position="296"/>
    </location>
    <ligand>
        <name>Mg(2+)</name>
        <dbReference type="ChEBI" id="CHEBI:18420"/>
    </ligand>
</feature>
<evidence type="ECO:0000256" key="16">
    <source>
        <dbReference type="ARBA" id="ARBA00048540"/>
    </source>
</evidence>
<keyword evidence="13" id="KW-0564">Palmitate</keyword>
<comment type="cofactor">
    <cofactor evidence="19">
        <name>Mg(2+)</name>
        <dbReference type="ChEBI" id="CHEBI:18420"/>
    </cofactor>
    <cofactor evidence="19">
        <name>Mn(2+)</name>
        <dbReference type="ChEBI" id="CHEBI:29035"/>
    </cofactor>
    <text evidence="19">Magnesium. Can also use manganese.</text>
</comment>
<sequence length="344" mass="37907">MMLMFLRLRTWLGLLTLAFLFSCSESDERVGKQEVLLQGNTMGTTYTVKLIGDEQDVKDKKVHQQIETLLQQVNQEMSTYIPDSELSRFNNSGSAGAVAVSQGLERVVSEAIRLGKLTGGKLDVTVGPLVNLWGFGPEYRPETVPSDELLASTKAKTGLDKLSLSEHKLAKAIPSLYVDLSTIAKGYGVDMVAELVERNGFDNYLVEIGGEMRLKGFKHNGSLWHVAIEKPVSTERAVQQIIVPKDNAVATSGDYRIYFEADGQRFSHIIDPDTGKPINHKLVSVTVIHPSSMTADGLSTAMMVMGEKQAMAFAEENDLAALFIVKTQDGFEQQSTLKFVQFLK</sequence>
<evidence type="ECO:0000256" key="13">
    <source>
        <dbReference type="ARBA" id="ARBA00023139"/>
    </source>
</evidence>
<accession>A0AAE9YP15</accession>
<evidence type="ECO:0000313" key="22">
    <source>
        <dbReference type="Proteomes" id="UP000032568"/>
    </source>
</evidence>
<evidence type="ECO:0000256" key="4">
    <source>
        <dbReference type="ARBA" id="ARBA00022475"/>
    </source>
</evidence>
<dbReference type="RefSeq" id="WP_053042731.1">
    <property type="nucleotide sequence ID" value="NZ_CP059735.1"/>
</dbReference>
<dbReference type="InterPro" id="IPR024932">
    <property type="entry name" value="ApbE"/>
</dbReference>
<dbReference type="Proteomes" id="UP000032568">
    <property type="component" value="Chromosome"/>
</dbReference>
<dbReference type="KEGG" id="tact:SG35_023070"/>
<evidence type="ECO:0000256" key="5">
    <source>
        <dbReference type="ARBA" id="ARBA00022519"/>
    </source>
</evidence>
<dbReference type="EMBL" id="CP059735">
    <property type="protein sequence ID" value="WDD98131.1"/>
    <property type="molecule type" value="Genomic_DNA"/>
</dbReference>
<protein>
    <recommendedName>
        <fullName evidence="3 18">FAD:protein FMN transferase</fullName>
        <ecNumber evidence="2 18">2.7.1.180</ecNumber>
    </recommendedName>
    <alternativeName>
        <fullName evidence="15 18">Flavin transferase</fullName>
    </alternativeName>
</protein>
<evidence type="ECO:0000256" key="6">
    <source>
        <dbReference type="ARBA" id="ARBA00022630"/>
    </source>
</evidence>
<dbReference type="PROSITE" id="PS51257">
    <property type="entry name" value="PROKAR_LIPOPROTEIN"/>
    <property type="match status" value="1"/>
</dbReference>
<dbReference type="GO" id="GO:0005886">
    <property type="term" value="C:plasma membrane"/>
    <property type="evidence" value="ECO:0007669"/>
    <property type="project" value="UniProtKB-SubCell"/>
</dbReference>
<evidence type="ECO:0000256" key="1">
    <source>
        <dbReference type="ARBA" id="ARBA00008282"/>
    </source>
</evidence>
<dbReference type="InterPro" id="IPR003374">
    <property type="entry name" value="ApbE-like_sf"/>
</dbReference>
<feature type="binding site" evidence="19">
    <location>
        <position position="182"/>
    </location>
    <ligand>
        <name>Mg(2+)</name>
        <dbReference type="ChEBI" id="CHEBI:18420"/>
    </ligand>
</feature>
<evidence type="ECO:0000313" key="21">
    <source>
        <dbReference type="EMBL" id="WDD98131.1"/>
    </source>
</evidence>
<evidence type="ECO:0000256" key="12">
    <source>
        <dbReference type="ARBA" id="ARBA00023136"/>
    </source>
</evidence>
<evidence type="ECO:0000256" key="17">
    <source>
        <dbReference type="ARBA" id="ARBA00060485"/>
    </source>
</evidence>
<keyword evidence="10 18" id="KW-0274">FAD</keyword>
<dbReference type="AlphaFoldDB" id="A0AAE9YP15"/>
<keyword evidence="14 20" id="KW-0449">Lipoprotein</keyword>
<dbReference type="GO" id="GO:0016740">
    <property type="term" value="F:transferase activity"/>
    <property type="evidence" value="ECO:0007669"/>
    <property type="project" value="UniProtKB-UniRule"/>
</dbReference>
<evidence type="ECO:0000256" key="18">
    <source>
        <dbReference type="PIRNR" id="PIRNR006268"/>
    </source>
</evidence>
<comment type="similarity">
    <text evidence="1 18 20">Belongs to the ApbE family.</text>
</comment>
<keyword evidence="7 18" id="KW-0808">Transferase</keyword>
<gene>
    <name evidence="21" type="ORF">SG35_023070</name>
</gene>
<dbReference type="EC" id="2.7.1.180" evidence="2 18"/>
<evidence type="ECO:0000256" key="11">
    <source>
        <dbReference type="ARBA" id="ARBA00022842"/>
    </source>
</evidence>
<evidence type="ECO:0000256" key="20">
    <source>
        <dbReference type="RuleBase" id="RU363002"/>
    </source>
</evidence>
<proteinExistence type="inferred from homology"/>
<evidence type="ECO:0000256" key="19">
    <source>
        <dbReference type="PIRSR" id="PIRSR006268-2"/>
    </source>
</evidence>